<accession>W7J5J4</accession>
<name>W7J5J4_9PSEU</name>
<protein>
    <recommendedName>
        <fullName evidence="3">Translation initiation factor 2</fullName>
    </recommendedName>
</protein>
<proteinExistence type="predicted"/>
<comment type="caution">
    <text evidence="1">The sequence shown here is derived from an EMBL/GenBank/DDBJ whole genome shotgun (WGS) entry which is preliminary data.</text>
</comment>
<dbReference type="STRING" id="909613.UO65_0361"/>
<organism evidence="1 2">
    <name type="scientific">Actinokineospora spheciospongiae</name>
    <dbReference type="NCBI Taxonomy" id="909613"/>
    <lineage>
        <taxon>Bacteria</taxon>
        <taxon>Bacillati</taxon>
        <taxon>Actinomycetota</taxon>
        <taxon>Actinomycetes</taxon>
        <taxon>Pseudonocardiales</taxon>
        <taxon>Pseudonocardiaceae</taxon>
        <taxon>Actinokineospora</taxon>
    </lineage>
</organism>
<keyword evidence="2" id="KW-1185">Reference proteome</keyword>
<dbReference type="Proteomes" id="UP000019277">
    <property type="component" value="Unassembled WGS sequence"/>
</dbReference>
<evidence type="ECO:0008006" key="3">
    <source>
        <dbReference type="Google" id="ProtNLM"/>
    </source>
</evidence>
<gene>
    <name evidence="1" type="ORF">UO65_0361</name>
</gene>
<dbReference type="AlphaFoldDB" id="W7J5J4"/>
<evidence type="ECO:0000313" key="1">
    <source>
        <dbReference type="EMBL" id="EWC64317.1"/>
    </source>
</evidence>
<dbReference type="PATRIC" id="fig|909613.9.peg.374"/>
<sequence length="518" mass="54722">MRSPAALHRLMDVLPVFEGDPRVELVFTVDGGSWFSDRLGSRLRERGAVLLPWGEAVEHPFDLALAASDNGDLHRLAAPLVLFPHGVGYQRFAAHEAGAVSGLRRSTLVRDGRAVPSRIVVGHPGQLDVIRAVEPLLLPRAVVAGDPCFDRIRLSGRLRDRYRAALGATGKRLVVLCSTWGPHSLYGRQPGLPARVVGAVAADLNRVALVLHPNVWAKHGPLQVRAWLRPAIESGLVVVPPEEGWRAALVAADVVVSDHGSLTSYAAGAGVAVVLAEDGGPEVVPGSPIDRLRGRLARLRPDLPVTGQLDSAAPLEAGIADALFAFRGRSMERVRAMVYGELGVRPPRGPARVRPAPVPEVDVPTPTAYSVRSSLGPVEDGRATVELTRFPALTYDEDQPHARHLAADDTEVDPGWAERAAVVWSTARHASTARAGEWAAAAFAGLPALRVAVAALRHGGLLVAVRGGGAVVAAGPADASLVGSAVQCCLARGVALDRLRRLTIVVGSGSTTVRFHAR</sequence>
<reference evidence="1 2" key="1">
    <citation type="journal article" date="2014" name="Genome Announc.">
        <title>Draft Genome Sequence of the Antitrypanosomally Active Sponge-Associated Bacterium Actinokineospora sp. Strain EG49.</title>
        <authorList>
            <person name="Harjes J."/>
            <person name="Ryu T."/>
            <person name="Abdelmohsen U.R."/>
            <person name="Moitinho-Silva L."/>
            <person name="Horn H."/>
            <person name="Ravasi T."/>
            <person name="Hentschel U."/>
        </authorList>
    </citation>
    <scope>NUCLEOTIDE SEQUENCE [LARGE SCALE GENOMIC DNA]</scope>
    <source>
        <strain evidence="1 2">EG49</strain>
    </source>
</reference>
<dbReference type="EMBL" id="AYXG01000015">
    <property type="protein sequence ID" value="EWC64317.1"/>
    <property type="molecule type" value="Genomic_DNA"/>
</dbReference>
<evidence type="ECO:0000313" key="2">
    <source>
        <dbReference type="Proteomes" id="UP000019277"/>
    </source>
</evidence>
<dbReference type="eggNOG" id="COG0707">
    <property type="taxonomic scope" value="Bacteria"/>
</dbReference>